<keyword evidence="5" id="KW-1015">Disulfide bond</keyword>
<gene>
    <name evidence="10" type="primary">RNS1_4</name>
    <name evidence="10" type="ORF">CFP56_036632</name>
</gene>
<dbReference type="EMBL" id="PKMF04000673">
    <property type="protein sequence ID" value="KAK7822238.1"/>
    <property type="molecule type" value="Genomic_DNA"/>
</dbReference>
<evidence type="ECO:0000313" key="11">
    <source>
        <dbReference type="Proteomes" id="UP000237347"/>
    </source>
</evidence>
<keyword evidence="4" id="KW-0378">Hydrolase</keyword>
<proteinExistence type="inferred from homology"/>
<dbReference type="Proteomes" id="UP000237347">
    <property type="component" value="Unassembled WGS sequence"/>
</dbReference>
<evidence type="ECO:0000256" key="6">
    <source>
        <dbReference type="ARBA" id="ARBA00023239"/>
    </source>
</evidence>
<evidence type="ECO:0000256" key="7">
    <source>
        <dbReference type="PIRSR" id="PIRSR633697-1"/>
    </source>
</evidence>
<comment type="similarity">
    <text evidence="1 8">Belongs to the RNase T2 family.</text>
</comment>
<dbReference type="AlphaFoldDB" id="A0AAW0J6Q9"/>
<evidence type="ECO:0000313" key="10">
    <source>
        <dbReference type="EMBL" id="KAK7822238.1"/>
    </source>
</evidence>
<dbReference type="PANTHER" id="PTHR11240:SF75">
    <property type="entry name" value="RIBONUCLEASE 3"/>
    <property type="match status" value="1"/>
</dbReference>
<feature type="active site" evidence="7">
    <location>
        <position position="59"/>
    </location>
</feature>
<dbReference type="InterPro" id="IPR033697">
    <property type="entry name" value="Ribonuclease_T2_eukaryotic"/>
</dbReference>
<dbReference type="InterPro" id="IPR001568">
    <property type="entry name" value="RNase_T2-like"/>
</dbReference>
<evidence type="ECO:0000256" key="8">
    <source>
        <dbReference type="RuleBase" id="RU004328"/>
    </source>
</evidence>
<evidence type="ECO:0000256" key="5">
    <source>
        <dbReference type="ARBA" id="ARBA00023157"/>
    </source>
</evidence>
<feature type="chain" id="PRO_5043339950" evidence="9">
    <location>
        <begin position="21"/>
        <end position="226"/>
    </location>
</feature>
<accession>A0AAW0J6Q9</accession>
<protein>
    <submittedName>
        <fullName evidence="10">Ribonuclease 1</fullName>
    </submittedName>
</protein>
<evidence type="ECO:0000256" key="3">
    <source>
        <dbReference type="ARBA" id="ARBA00022759"/>
    </source>
</evidence>
<dbReference type="Gene3D" id="3.90.730.10">
    <property type="entry name" value="Ribonuclease T2-like"/>
    <property type="match status" value="1"/>
</dbReference>
<keyword evidence="3" id="KW-0255">Endonuclease</keyword>
<evidence type="ECO:0000256" key="2">
    <source>
        <dbReference type="ARBA" id="ARBA00022722"/>
    </source>
</evidence>
<organism evidence="10 11">
    <name type="scientific">Quercus suber</name>
    <name type="common">Cork oak</name>
    <dbReference type="NCBI Taxonomy" id="58331"/>
    <lineage>
        <taxon>Eukaryota</taxon>
        <taxon>Viridiplantae</taxon>
        <taxon>Streptophyta</taxon>
        <taxon>Embryophyta</taxon>
        <taxon>Tracheophyta</taxon>
        <taxon>Spermatophyta</taxon>
        <taxon>Magnoliopsida</taxon>
        <taxon>eudicotyledons</taxon>
        <taxon>Gunneridae</taxon>
        <taxon>Pentapetalae</taxon>
        <taxon>rosids</taxon>
        <taxon>fabids</taxon>
        <taxon>Fagales</taxon>
        <taxon>Fagaceae</taxon>
        <taxon>Quercus</taxon>
    </lineage>
</organism>
<reference evidence="10 11" key="1">
    <citation type="journal article" date="2018" name="Sci. Data">
        <title>The draft genome sequence of cork oak.</title>
        <authorList>
            <person name="Ramos A.M."/>
            <person name="Usie A."/>
            <person name="Barbosa P."/>
            <person name="Barros P.M."/>
            <person name="Capote T."/>
            <person name="Chaves I."/>
            <person name="Simoes F."/>
            <person name="Abreu I."/>
            <person name="Carrasquinho I."/>
            <person name="Faro C."/>
            <person name="Guimaraes J.B."/>
            <person name="Mendonca D."/>
            <person name="Nobrega F."/>
            <person name="Rodrigues L."/>
            <person name="Saibo N.J.M."/>
            <person name="Varela M.C."/>
            <person name="Egas C."/>
            <person name="Matos J."/>
            <person name="Miguel C.M."/>
            <person name="Oliveira M.M."/>
            <person name="Ricardo C.P."/>
            <person name="Goncalves S."/>
        </authorList>
    </citation>
    <scope>NUCLEOTIDE SEQUENCE [LARGE SCALE GENOMIC DNA]</scope>
    <source>
        <strain evidence="11">cv. HL8</strain>
    </source>
</reference>
<feature type="signal peptide" evidence="9">
    <location>
        <begin position="1"/>
        <end position="20"/>
    </location>
</feature>
<feature type="active site" evidence="7">
    <location>
        <position position="121"/>
    </location>
</feature>
<dbReference type="Pfam" id="PF00445">
    <property type="entry name" value="Ribonuclease_T2"/>
    <property type="match status" value="1"/>
</dbReference>
<dbReference type="SUPFAM" id="SSF55895">
    <property type="entry name" value="Ribonuclease Rh-like"/>
    <property type="match status" value="1"/>
</dbReference>
<keyword evidence="11" id="KW-1185">Reference proteome</keyword>
<dbReference type="GO" id="GO:0033897">
    <property type="term" value="F:ribonuclease T2 activity"/>
    <property type="evidence" value="ECO:0007669"/>
    <property type="project" value="InterPro"/>
</dbReference>
<dbReference type="GO" id="GO:0006401">
    <property type="term" value="P:RNA catabolic process"/>
    <property type="evidence" value="ECO:0007669"/>
    <property type="project" value="TreeGrafter"/>
</dbReference>
<sequence length="226" mass="26195">MKLILFVSLVLVFVLGVGYGNNEGVDYDYFHLVLQWPESYCNTGKVTCYNGRPNWFIIHGMWPQKNGYTVSCPKISNKARYFNLEKLHDDLIASMEYYWPSLIKVENPNNKPFWSHEWSAHGSCTSFTQAEYFAKVVSIAAELPLSSKLYSAGIRPDMPTYSMDIKDEIEKAFKLTPQIRCNTDQFNKLQLYEIIFCVDKTGTQLQNCNYKATCVREPFQFPKNQK</sequence>
<dbReference type="InterPro" id="IPR036430">
    <property type="entry name" value="RNase_T2-like_sf"/>
</dbReference>
<dbReference type="CDD" id="cd01061">
    <property type="entry name" value="RNase_T2_euk"/>
    <property type="match status" value="1"/>
</dbReference>
<dbReference type="GO" id="GO:0016787">
    <property type="term" value="F:hydrolase activity"/>
    <property type="evidence" value="ECO:0007669"/>
    <property type="project" value="UniProtKB-KW"/>
</dbReference>
<dbReference type="GO" id="GO:0005576">
    <property type="term" value="C:extracellular region"/>
    <property type="evidence" value="ECO:0007669"/>
    <property type="project" value="TreeGrafter"/>
</dbReference>
<evidence type="ECO:0000256" key="1">
    <source>
        <dbReference type="ARBA" id="ARBA00007469"/>
    </source>
</evidence>
<keyword evidence="6" id="KW-0456">Lyase</keyword>
<dbReference type="PANTHER" id="PTHR11240">
    <property type="entry name" value="RIBONUCLEASE T2"/>
    <property type="match status" value="1"/>
</dbReference>
<comment type="caution">
    <text evidence="10">The sequence shown here is derived from an EMBL/GenBank/DDBJ whole genome shotgun (WGS) entry which is preliminary data.</text>
</comment>
<keyword evidence="9" id="KW-0732">Signal</keyword>
<evidence type="ECO:0000256" key="9">
    <source>
        <dbReference type="SAM" id="SignalP"/>
    </source>
</evidence>
<name>A0AAW0J6Q9_QUESU</name>
<feature type="active site" evidence="7">
    <location>
        <position position="117"/>
    </location>
</feature>
<keyword evidence="2" id="KW-0540">Nuclease</keyword>
<dbReference type="GO" id="GO:0003723">
    <property type="term" value="F:RNA binding"/>
    <property type="evidence" value="ECO:0007669"/>
    <property type="project" value="InterPro"/>
</dbReference>
<evidence type="ECO:0000256" key="4">
    <source>
        <dbReference type="ARBA" id="ARBA00022801"/>
    </source>
</evidence>